<gene>
    <name evidence="2" type="ORF">SAMN02787144_105114</name>
</gene>
<dbReference type="InterPro" id="IPR054187">
    <property type="entry name" value="DUF6892"/>
</dbReference>
<evidence type="ECO:0000313" key="2">
    <source>
        <dbReference type="EMBL" id="SFY44698.1"/>
    </source>
</evidence>
<evidence type="ECO:0000313" key="3">
    <source>
        <dbReference type="Proteomes" id="UP000181909"/>
    </source>
</evidence>
<dbReference type="Pfam" id="PF21832">
    <property type="entry name" value="DUF6892"/>
    <property type="match status" value="1"/>
</dbReference>
<feature type="domain" description="DUF6892" evidence="1">
    <location>
        <begin position="2"/>
        <end position="141"/>
    </location>
</feature>
<dbReference type="Proteomes" id="UP000181909">
    <property type="component" value="Unassembled WGS sequence"/>
</dbReference>
<dbReference type="RefSeq" id="WP_072489576.1">
    <property type="nucleotide sequence ID" value="NZ_CP108276.1"/>
</dbReference>
<dbReference type="OrthoDB" id="8606752at2"/>
<accession>A0A1K2FAY1</accession>
<organism evidence="2 3">
    <name type="scientific">Streptomyces atratus</name>
    <dbReference type="NCBI Taxonomy" id="1893"/>
    <lineage>
        <taxon>Bacteria</taxon>
        <taxon>Bacillati</taxon>
        <taxon>Actinomycetota</taxon>
        <taxon>Actinomycetes</taxon>
        <taxon>Kitasatosporales</taxon>
        <taxon>Streptomycetaceae</taxon>
        <taxon>Streptomyces</taxon>
    </lineage>
</organism>
<dbReference type="EMBL" id="FPJO01000051">
    <property type="protein sequence ID" value="SFY44698.1"/>
    <property type="molecule type" value="Genomic_DNA"/>
</dbReference>
<sequence length="144" mass="16238">MPAFRDFNFKLLVIEKLMYEDKTLTPAFSIDECLRAKGIDDAQLYAFDNDLAYTVLEEARAYFEALEISEELLATVDTFLVDGGHQVYYECSPVWDGEDDLFDVGSLDDLDLLPNLRRIVGTRDCGLGVPFKAEILEARGIIAD</sequence>
<dbReference type="STRING" id="1893.SAMN02787144_105114"/>
<protein>
    <recommendedName>
        <fullName evidence="1">DUF6892 domain-containing protein</fullName>
    </recommendedName>
</protein>
<name>A0A1K2FAY1_STRAR</name>
<evidence type="ECO:0000259" key="1">
    <source>
        <dbReference type="Pfam" id="PF21832"/>
    </source>
</evidence>
<reference evidence="2 3" key="1">
    <citation type="submission" date="2016-11" db="EMBL/GenBank/DDBJ databases">
        <authorList>
            <person name="Jaros S."/>
            <person name="Januszkiewicz K."/>
            <person name="Wedrychowicz H."/>
        </authorList>
    </citation>
    <scope>NUCLEOTIDE SEQUENCE [LARGE SCALE GENOMIC DNA]</scope>
    <source>
        <strain evidence="2 3">OK807</strain>
    </source>
</reference>
<dbReference type="AlphaFoldDB" id="A0A1K2FAY1"/>
<proteinExistence type="predicted"/>